<proteinExistence type="predicted"/>
<protein>
    <submittedName>
        <fullName evidence="2">Uncharacterized protein</fullName>
    </submittedName>
</protein>
<dbReference type="OrthoDB" id="2906612at2759"/>
<feature type="compositionally biased region" description="Polar residues" evidence="1">
    <location>
        <begin position="440"/>
        <end position="452"/>
    </location>
</feature>
<dbReference type="AlphaFoldDB" id="A0A067SDZ3"/>
<organism evidence="2 3">
    <name type="scientific">Galerina marginata (strain CBS 339.88)</name>
    <dbReference type="NCBI Taxonomy" id="685588"/>
    <lineage>
        <taxon>Eukaryota</taxon>
        <taxon>Fungi</taxon>
        <taxon>Dikarya</taxon>
        <taxon>Basidiomycota</taxon>
        <taxon>Agaricomycotina</taxon>
        <taxon>Agaricomycetes</taxon>
        <taxon>Agaricomycetidae</taxon>
        <taxon>Agaricales</taxon>
        <taxon>Agaricineae</taxon>
        <taxon>Strophariaceae</taxon>
        <taxon>Galerina</taxon>
    </lineage>
</organism>
<feature type="region of interest" description="Disordered" evidence="1">
    <location>
        <begin position="440"/>
        <end position="519"/>
    </location>
</feature>
<feature type="region of interest" description="Disordered" evidence="1">
    <location>
        <begin position="147"/>
        <end position="172"/>
    </location>
</feature>
<evidence type="ECO:0000256" key="1">
    <source>
        <dbReference type="SAM" id="MobiDB-lite"/>
    </source>
</evidence>
<feature type="compositionally biased region" description="Low complexity" evidence="1">
    <location>
        <begin position="149"/>
        <end position="162"/>
    </location>
</feature>
<feature type="compositionally biased region" description="Pro residues" evidence="1">
    <location>
        <begin position="486"/>
        <end position="495"/>
    </location>
</feature>
<accession>A0A067SDZ3</accession>
<name>A0A067SDZ3_GALM3</name>
<sequence length="1038" mass="114221">MNTNAPVAPCTVCANPSCAYFVPDVDNVILDMCFCGHLSSTHRAPNRLGPRGGYPARACTEFRPIGGAPITNFHQLCQCGGHYSAHQRQENNPVPTFRVPGPVPAPTTQPMASQTAGSVAPVMGMPVITEYQRVGFGVPTPFGVPLTAPPSRSAASGSSRQPASRRRIANPNGTLIVTRRQHLEITMTFVVLPRDLDQIITPQDKHGLENYTCLTKGERLSQDLAFLEEQGLTHTFTLRDIDNTEVDLLERIILAFNEMLANASYSFPEFDSNFSLPPGAPSRAERIAFERLQFNLVRISNQSTVGNRLVLDQSTNHRYFTHKNLKGRFKRHSNVHPTDISKGGLLVICPRNGGQLVGPIDGTGRQHHCFTDFILAGLAKSAFSKDLAANKSKTIDELEDEWKAEYSYHCRTTCPQQPRSNLFLPEDGESDNDDREIINTLSIQPLTTQREPSSGPRRSNRLAITTPPSTSTTLSPLVSLLDVGPAPFPMEPPSPTLDHHTPLPPPSQPAPIIPPVPQPPSQPVPIFLLPAPQPRVAIPVPLYDPPAGRQPDYNTFQEFENYVNAHRCPNVLLTEDFFKVEGDSVRDAATGLVVALMNVYGKADDAPLISGPLEPLRPTETFTGSIGPNDATLKNIFSYQHWHVRGGLLGDDSVGGGVMRQVLSEAIQIVSRDIVEDLDNDDGYVTLKISADGIVSETTVNSCFALGALCTIFMVKAHAAPEPISPALIQAAIGPCRSVQERKWVRSIAPPIAAILDLLPTPVNFRHPIPDCQELRSLVRRRFPGTSFNAILGVPPDEAQRVLFNAQFFTCVLLGVPENAIQNALEFIAFSQGINLHLTPAIPSFTEAITKSSKYLLARSYSRRITSPEQLIPHLKFEHQRSSTPDVVPDTAYLMPQIEEAVKRYLRGVGHPLSAISEDYCDLETFQSEKSDPSLRAKRFVKVLSGLEMLPVEEVKKFKVTIYEDVLDRALFKGQYNRVTSLIPPYPHACLFEIDIWLNQGLIDALESADVPIGEDTQFDWAMHMGVMKMGDDSFQSG</sequence>
<gene>
    <name evidence="2" type="ORF">GALMADRAFT_215412</name>
</gene>
<feature type="compositionally biased region" description="Low complexity" evidence="1">
    <location>
        <begin position="465"/>
        <end position="481"/>
    </location>
</feature>
<dbReference type="Proteomes" id="UP000027222">
    <property type="component" value="Unassembled WGS sequence"/>
</dbReference>
<feature type="compositionally biased region" description="Pro residues" evidence="1">
    <location>
        <begin position="502"/>
        <end position="519"/>
    </location>
</feature>
<keyword evidence="3" id="KW-1185">Reference proteome</keyword>
<reference evidence="3" key="1">
    <citation type="journal article" date="2014" name="Proc. Natl. Acad. Sci. U.S.A.">
        <title>Extensive sampling of basidiomycete genomes demonstrates inadequacy of the white-rot/brown-rot paradigm for wood decay fungi.</title>
        <authorList>
            <person name="Riley R."/>
            <person name="Salamov A.A."/>
            <person name="Brown D.W."/>
            <person name="Nagy L.G."/>
            <person name="Floudas D."/>
            <person name="Held B.W."/>
            <person name="Levasseur A."/>
            <person name="Lombard V."/>
            <person name="Morin E."/>
            <person name="Otillar R."/>
            <person name="Lindquist E.A."/>
            <person name="Sun H."/>
            <person name="LaButti K.M."/>
            <person name="Schmutz J."/>
            <person name="Jabbour D."/>
            <person name="Luo H."/>
            <person name="Baker S.E."/>
            <person name="Pisabarro A.G."/>
            <person name="Walton J.D."/>
            <person name="Blanchette R.A."/>
            <person name="Henrissat B."/>
            <person name="Martin F."/>
            <person name="Cullen D."/>
            <person name="Hibbett D.S."/>
            <person name="Grigoriev I.V."/>
        </authorList>
    </citation>
    <scope>NUCLEOTIDE SEQUENCE [LARGE SCALE GENOMIC DNA]</scope>
    <source>
        <strain evidence="3">CBS 339.88</strain>
    </source>
</reference>
<dbReference type="HOGENOM" id="CLU_011024_0_0_1"/>
<evidence type="ECO:0000313" key="3">
    <source>
        <dbReference type="Proteomes" id="UP000027222"/>
    </source>
</evidence>
<evidence type="ECO:0000313" key="2">
    <source>
        <dbReference type="EMBL" id="KDR69131.1"/>
    </source>
</evidence>
<dbReference type="EMBL" id="KL142404">
    <property type="protein sequence ID" value="KDR69131.1"/>
    <property type="molecule type" value="Genomic_DNA"/>
</dbReference>